<dbReference type="KEGG" id="pthv:CE140_10250"/>
<keyword evidence="2" id="KW-1185">Reference proteome</keyword>
<proteinExistence type="predicted"/>
<sequence>MLSILHPSVMRKVHELSIGLLPITIKGDSIPKLIVKTSKEAILTAKVRQGFLIYLIPYEIPGVRSLAFLAAFFDDERHPYTSGGALIKELRAKEFSLLFQAPIVDVHFFDELGREMLAYRTTFHSTKRHKDMLRGAIVPSIEGLNQSLILDRITEWFRFSSQADDASAIKVTFTESLMPDDIIYFDMRPDAHDYHGSPGFSSAPLERSEPGPFQEKEIVALLQRTFKSKEIYLAPLRVNDKEEVVDVLVVTARSVILIQAKDNQNLESTLNKTIEKKRNATKKSLKGGLGQVKGAIGYLKRTVPFVFLIDGKEIEVDLTGKRIYALLILRELFDDDYDEYTPPMLELYKATGVACIPLSYTELHQYTRFIEGDEHFYDAFNKVFSHGLETGMFPRLRVHPPGTKL</sequence>
<dbReference type="Proteomes" id="UP000251666">
    <property type="component" value="Chromosome"/>
</dbReference>
<reference evidence="2" key="1">
    <citation type="journal article" date="2021" name="Front. Microbiol.">
        <title>Genomic Analysis of the 1-Aminocyclopropane-1-Carboxylate Deaminase-Producing Pseudomonas thivervalensis SC5 Reveals Its Multifaceted Roles in Soil and in Beneficial Interactions With Plants.</title>
        <authorList>
            <person name="Nascimento F.X."/>
            <person name="Uron P."/>
            <person name="Glick B.R."/>
            <person name="Giachini A."/>
            <person name="Rossi M.J."/>
        </authorList>
    </citation>
    <scope>NUCLEOTIDE SEQUENCE [LARGE SCALE GENOMIC DNA]</scope>
    <source>
        <strain evidence="2">PLM3</strain>
    </source>
</reference>
<dbReference type="EMBL" id="CP022202">
    <property type="protein sequence ID" value="AXA60400.1"/>
    <property type="molecule type" value="Genomic_DNA"/>
</dbReference>
<gene>
    <name evidence="1" type="ORF">CEQ51_10090</name>
</gene>
<protein>
    <submittedName>
        <fullName evidence="1">Uncharacterized protein</fullName>
    </submittedName>
</protein>
<evidence type="ECO:0000313" key="1">
    <source>
        <dbReference type="EMBL" id="AXA60400.1"/>
    </source>
</evidence>
<evidence type="ECO:0000313" key="2">
    <source>
        <dbReference type="Proteomes" id="UP000251666"/>
    </source>
</evidence>
<dbReference type="RefSeq" id="WP_208667019.1">
    <property type="nucleotide sequence ID" value="NZ_CP022201.1"/>
</dbReference>
<organism evidence="1 2">
    <name type="scientific">Pseudomonas thivervalensis</name>
    <dbReference type="NCBI Taxonomy" id="86265"/>
    <lineage>
        <taxon>Bacteria</taxon>
        <taxon>Pseudomonadati</taxon>
        <taxon>Pseudomonadota</taxon>
        <taxon>Gammaproteobacteria</taxon>
        <taxon>Pseudomonadales</taxon>
        <taxon>Pseudomonadaceae</taxon>
        <taxon>Pseudomonas</taxon>
    </lineage>
</organism>
<name>A0A2Z4ZA32_9PSED</name>
<accession>A0A2Z4ZA32</accession>
<dbReference type="AlphaFoldDB" id="A0A2Z4ZA32"/>